<evidence type="ECO:0000256" key="8">
    <source>
        <dbReference type="PROSITE-ProRule" id="PRU01211"/>
    </source>
</evidence>
<sequence length="443" mass="49826">MGFLCIAAFCITYAVASIEKQGERDDFNGKAVEFFSGEEKLAARMEATPSRACLEGDMLLTSEQKEVYFAMREATAENRERVRRDAAAVFSVWPDRTLVYKYEAGLSAATKRTFEEAVEIYREKTNIRFLEAIDGVYTGTVNPLMVQQSSSGCFSTVGSPGGNGGGRINLQDGVCAHLGVVLHEIGHALGRFHEQTRSDRDAYIRVIEDNILSGYAHNFRMADRPMVAPYDLQSIMHYAPQAFSRDGYVETIIPHNPNDKPKMGRQHMLSRLDMYTFNIAYNAYDICPSDLWSQCRRGGVPNKHCTCDCLPAFEGPYCEIFTQPTACSEIHTDDTGSIYSPGYPELYSSNTECTYVVECADNEVVELDFPTFVVEGFDCWYDKMYMMTGDLKSEIYADEYCDDILQGHQIVSSSNVVVMKFESDGWYNFPGFKIDYRCVPAGL</sequence>
<evidence type="ECO:0000256" key="4">
    <source>
        <dbReference type="ARBA" id="ARBA00022833"/>
    </source>
</evidence>
<keyword evidence="2 8" id="KW-0479">Metal-binding</keyword>
<keyword evidence="1 8" id="KW-0645">Protease</keyword>
<organism evidence="12 13">
    <name type="scientific">Patiria miniata</name>
    <name type="common">Bat star</name>
    <name type="synonym">Asterina miniata</name>
    <dbReference type="NCBI Taxonomy" id="46514"/>
    <lineage>
        <taxon>Eukaryota</taxon>
        <taxon>Metazoa</taxon>
        <taxon>Echinodermata</taxon>
        <taxon>Eleutherozoa</taxon>
        <taxon>Asterozoa</taxon>
        <taxon>Asteroidea</taxon>
        <taxon>Valvatacea</taxon>
        <taxon>Valvatida</taxon>
        <taxon>Asterinidae</taxon>
        <taxon>Patiria</taxon>
    </lineage>
</organism>
<dbReference type="SUPFAM" id="SSF55486">
    <property type="entry name" value="Metalloproteases ('zincins'), catalytic domain"/>
    <property type="match status" value="1"/>
</dbReference>
<dbReference type="EC" id="3.4.24.-" evidence="9"/>
<dbReference type="CDD" id="cd00041">
    <property type="entry name" value="CUB"/>
    <property type="match status" value="1"/>
</dbReference>
<feature type="chain" id="PRO_5038167778" description="Metalloendopeptidase" evidence="9">
    <location>
        <begin position="17"/>
        <end position="443"/>
    </location>
</feature>
<evidence type="ECO:0000259" key="11">
    <source>
        <dbReference type="PROSITE" id="PS51864"/>
    </source>
</evidence>
<feature type="binding site" evidence="8">
    <location>
        <position position="183"/>
    </location>
    <ligand>
        <name>Zn(2+)</name>
        <dbReference type="ChEBI" id="CHEBI:29105"/>
        <note>catalytic</note>
    </ligand>
</feature>
<dbReference type="GO" id="GO:0004222">
    <property type="term" value="F:metalloendopeptidase activity"/>
    <property type="evidence" value="ECO:0007669"/>
    <property type="project" value="UniProtKB-UniRule"/>
</dbReference>
<dbReference type="PANTHER" id="PTHR10127">
    <property type="entry name" value="DISCOIDIN, CUB, EGF, LAMININ , AND ZINC METALLOPROTEASE DOMAIN CONTAINING"/>
    <property type="match status" value="1"/>
</dbReference>
<evidence type="ECO:0000256" key="7">
    <source>
        <dbReference type="PROSITE-ProRule" id="PRU00059"/>
    </source>
</evidence>
<keyword evidence="3 8" id="KW-0378">Hydrolase</keyword>
<dbReference type="GO" id="GO:0008270">
    <property type="term" value="F:zinc ion binding"/>
    <property type="evidence" value="ECO:0007669"/>
    <property type="project" value="UniProtKB-UniRule"/>
</dbReference>
<evidence type="ECO:0000313" key="12">
    <source>
        <dbReference type="EnsemblMetazoa" id="XP_038064047.1"/>
    </source>
</evidence>
<dbReference type="Gene3D" id="3.40.390.10">
    <property type="entry name" value="Collagenase (Catalytic Domain)"/>
    <property type="match status" value="1"/>
</dbReference>
<keyword evidence="5 8" id="KW-0482">Metalloprotease</keyword>
<feature type="signal peptide" evidence="9">
    <location>
        <begin position="1"/>
        <end position="16"/>
    </location>
</feature>
<dbReference type="PANTHER" id="PTHR10127:SF780">
    <property type="entry name" value="METALLOENDOPEPTIDASE"/>
    <property type="match status" value="1"/>
</dbReference>
<evidence type="ECO:0000256" key="1">
    <source>
        <dbReference type="ARBA" id="ARBA00022670"/>
    </source>
</evidence>
<feature type="domain" description="CUB" evidence="10">
    <location>
        <begin position="327"/>
        <end position="439"/>
    </location>
</feature>
<evidence type="ECO:0000256" key="9">
    <source>
        <dbReference type="RuleBase" id="RU361183"/>
    </source>
</evidence>
<dbReference type="InterPro" id="IPR035914">
    <property type="entry name" value="Sperma_CUB_dom_sf"/>
</dbReference>
<evidence type="ECO:0000256" key="2">
    <source>
        <dbReference type="ARBA" id="ARBA00022723"/>
    </source>
</evidence>
<reference evidence="12" key="1">
    <citation type="submission" date="2022-11" db="UniProtKB">
        <authorList>
            <consortium name="EnsemblMetazoa"/>
        </authorList>
    </citation>
    <scope>IDENTIFICATION</scope>
</reference>
<feature type="active site" evidence="8">
    <location>
        <position position="184"/>
    </location>
</feature>
<feature type="binding site" evidence="8">
    <location>
        <position position="193"/>
    </location>
    <ligand>
        <name>Zn(2+)</name>
        <dbReference type="ChEBI" id="CHEBI:29105"/>
        <note>catalytic</note>
    </ligand>
</feature>
<dbReference type="SMART" id="SM00235">
    <property type="entry name" value="ZnMc"/>
    <property type="match status" value="1"/>
</dbReference>
<dbReference type="SMART" id="SM00042">
    <property type="entry name" value="CUB"/>
    <property type="match status" value="1"/>
</dbReference>
<dbReference type="Pfam" id="PF01400">
    <property type="entry name" value="Astacin"/>
    <property type="match status" value="1"/>
</dbReference>
<dbReference type="AlphaFoldDB" id="A0A914AJY8"/>
<dbReference type="OMA" id="TYVVECA"/>
<dbReference type="Proteomes" id="UP000887568">
    <property type="component" value="Unplaced"/>
</dbReference>
<protein>
    <recommendedName>
        <fullName evidence="9">Metalloendopeptidase</fullName>
        <ecNumber evidence="9">3.4.24.-</ecNumber>
    </recommendedName>
</protein>
<feature type="domain" description="Peptidase M12A" evidence="11">
    <location>
        <begin position="87"/>
        <end position="288"/>
    </location>
</feature>
<dbReference type="PROSITE" id="PS51864">
    <property type="entry name" value="ASTACIN"/>
    <property type="match status" value="1"/>
</dbReference>
<evidence type="ECO:0000313" key="13">
    <source>
        <dbReference type="Proteomes" id="UP000887568"/>
    </source>
</evidence>
<dbReference type="PRINTS" id="PR00480">
    <property type="entry name" value="ASTACIN"/>
</dbReference>
<dbReference type="GO" id="GO:0006508">
    <property type="term" value="P:proteolysis"/>
    <property type="evidence" value="ECO:0007669"/>
    <property type="project" value="UniProtKB-KW"/>
</dbReference>
<comment type="caution">
    <text evidence="7">Lacks conserved residue(s) required for the propagation of feature annotation.</text>
</comment>
<evidence type="ECO:0000256" key="3">
    <source>
        <dbReference type="ARBA" id="ARBA00022801"/>
    </source>
</evidence>
<dbReference type="InterPro" id="IPR001506">
    <property type="entry name" value="Peptidase_M12A"/>
</dbReference>
<dbReference type="RefSeq" id="XP_038064047.1">
    <property type="nucleotide sequence ID" value="XM_038208119.1"/>
</dbReference>
<feature type="disulfide bond" evidence="8">
    <location>
        <begin position="153"/>
        <end position="175"/>
    </location>
</feature>
<dbReference type="Gene3D" id="2.60.120.290">
    <property type="entry name" value="Spermadhesin, CUB domain"/>
    <property type="match status" value="1"/>
</dbReference>
<dbReference type="InterPro" id="IPR000859">
    <property type="entry name" value="CUB_dom"/>
</dbReference>
<keyword evidence="4 8" id="KW-0862">Zinc</keyword>
<accession>A0A914AJY8</accession>
<proteinExistence type="predicted"/>
<evidence type="ECO:0000256" key="6">
    <source>
        <dbReference type="ARBA" id="ARBA00023157"/>
    </source>
</evidence>
<name>A0A914AJY8_PATMI</name>
<evidence type="ECO:0000259" key="10">
    <source>
        <dbReference type="PROSITE" id="PS01180"/>
    </source>
</evidence>
<dbReference type="PROSITE" id="PS01180">
    <property type="entry name" value="CUB"/>
    <property type="match status" value="1"/>
</dbReference>
<feature type="binding site" evidence="8">
    <location>
        <position position="187"/>
    </location>
    <ligand>
        <name>Zn(2+)</name>
        <dbReference type="ChEBI" id="CHEBI:29105"/>
        <note>catalytic</note>
    </ligand>
</feature>
<dbReference type="Pfam" id="PF00431">
    <property type="entry name" value="CUB"/>
    <property type="match status" value="1"/>
</dbReference>
<dbReference type="InterPro" id="IPR006026">
    <property type="entry name" value="Peptidase_Metallo"/>
</dbReference>
<keyword evidence="9" id="KW-0732">Signal</keyword>
<dbReference type="EnsemblMetazoa" id="XM_038208119.1">
    <property type="protein sequence ID" value="XP_038064047.1"/>
    <property type="gene ID" value="LOC119734583"/>
</dbReference>
<dbReference type="OrthoDB" id="291007at2759"/>
<comment type="cofactor">
    <cofactor evidence="8 9">
        <name>Zn(2+)</name>
        <dbReference type="ChEBI" id="CHEBI:29105"/>
    </cofactor>
    <text evidence="8 9">Binds 1 zinc ion per subunit.</text>
</comment>
<evidence type="ECO:0000256" key="5">
    <source>
        <dbReference type="ARBA" id="ARBA00023049"/>
    </source>
</evidence>
<keyword evidence="6 8" id="KW-1015">Disulfide bond</keyword>
<dbReference type="InterPro" id="IPR024079">
    <property type="entry name" value="MetalloPept_cat_dom_sf"/>
</dbReference>
<dbReference type="GeneID" id="119734583"/>
<dbReference type="SUPFAM" id="SSF49854">
    <property type="entry name" value="Spermadhesin, CUB domain"/>
    <property type="match status" value="1"/>
</dbReference>
<keyword evidence="13" id="KW-1185">Reference proteome</keyword>